<comment type="caution">
    <text evidence="6">The sequence shown here is derived from an EMBL/GenBank/DDBJ whole genome shotgun (WGS) entry which is preliminary data.</text>
</comment>
<evidence type="ECO:0000313" key="6">
    <source>
        <dbReference type="EMBL" id="KAJ1151038.1"/>
    </source>
</evidence>
<feature type="compositionally biased region" description="Basic and acidic residues" evidence="4">
    <location>
        <begin position="548"/>
        <end position="564"/>
    </location>
</feature>
<dbReference type="InterPro" id="IPR028933">
    <property type="entry name" value="Lebercilin_dom"/>
</dbReference>
<reference evidence="6" key="1">
    <citation type="journal article" date="2022" name="bioRxiv">
        <title>Sequencing and chromosome-scale assembly of the giantPleurodeles waltlgenome.</title>
        <authorList>
            <person name="Brown T."/>
            <person name="Elewa A."/>
            <person name="Iarovenko S."/>
            <person name="Subramanian E."/>
            <person name="Araus A.J."/>
            <person name="Petzold A."/>
            <person name="Susuki M."/>
            <person name="Suzuki K.-i.T."/>
            <person name="Hayashi T."/>
            <person name="Toyoda A."/>
            <person name="Oliveira C."/>
            <person name="Osipova E."/>
            <person name="Leigh N.D."/>
            <person name="Simon A."/>
            <person name="Yun M.H."/>
        </authorList>
    </citation>
    <scope>NUCLEOTIDE SEQUENCE</scope>
    <source>
        <strain evidence="6">20211129_DDA</strain>
        <tissue evidence="6">Liver</tissue>
    </source>
</reference>
<protein>
    <recommendedName>
        <fullName evidence="5">Lebercilin domain-containing protein</fullName>
    </recommendedName>
</protein>
<sequence>MGERGRTKSRDRDHDRNSDTDKNSDSYYSDDYDNTTYGSERSPTPSSKARSPMLRRKAPKGMRSSTPLHNQGMRKVNSKQPLSKRGARWGFRSQSLNKDPPPKDIDLVTKRVLSARLLKINELRNELTELQIRLEEQQKENKALRRMQFRQEKALNKFEDTESEISQLISRHNNELRALRERLRKSLEQERTTERKLKETEEELYRTSSSLQKLKKLSEDRHLGEREALSQKLLLAEGRLEDRDRKVKDLEKNLELSQSSFQRQLLFERKKAREAQEENKSLRDELLRLGQKLKEKERELDAKNIYAFRLSKPSPKKDSDFTPRKKAASNPGITSRSVQTSDSFLPSELPPPPPFILDNTEQKEREAQLQMEQEINEKRQREHAEHVKQQQQHLEKQREMEEKLKRDEQQQILEEKAQKLRDEWEKEEFDRRLKENNLLLEKIEREERSKTEAAAYETENEKENLDDKMEEERRKKELLLAKMNEIDKEKQNGFHSDVLTHTKAISQTQHLDKPPKHDLAEKKNKMYTFSEPTQNLYNGIPVQGKPEFTTKEEGQGRRTNKTTDHSADLAFGNYAPSFGKVSGRSGLAIQKSGVSEENVVNNVDLGFHKQKDKKSNLLEQLFGANAITATTLSKTDDQKTDNRKVGNGSGDLLPWDRVNKVNVKEGRLNFTEVRSVNPNRHLLQPAAGRPAVRAINSLDDEIEEVAL</sequence>
<evidence type="ECO:0000256" key="3">
    <source>
        <dbReference type="SAM" id="Coils"/>
    </source>
</evidence>
<dbReference type="PANTHER" id="PTHR16650">
    <property type="entry name" value="C21ORF13-RELATED"/>
    <property type="match status" value="1"/>
</dbReference>
<evidence type="ECO:0000256" key="4">
    <source>
        <dbReference type="SAM" id="MobiDB-lite"/>
    </source>
</evidence>
<dbReference type="AlphaFoldDB" id="A0AAV7RJM3"/>
<feature type="compositionally biased region" description="Polar residues" evidence="4">
    <location>
        <begin position="331"/>
        <end position="342"/>
    </location>
</feature>
<dbReference type="PANTHER" id="PTHR16650:SF10">
    <property type="entry name" value="LEBERCILIN"/>
    <property type="match status" value="1"/>
</dbReference>
<feature type="compositionally biased region" description="Basic and acidic residues" evidence="4">
    <location>
        <begin position="459"/>
        <end position="470"/>
    </location>
</feature>
<feature type="compositionally biased region" description="Polar residues" evidence="4">
    <location>
        <begin position="38"/>
        <end position="49"/>
    </location>
</feature>
<dbReference type="InterPro" id="IPR026188">
    <property type="entry name" value="Lebercilin-like"/>
</dbReference>
<dbReference type="GO" id="GO:0005930">
    <property type="term" value="C:axoneme"/>
    <property type="evidence" value="ECO:0007669"/>
    <property type="project" value="TreeGrafter"/>
</dbReference>
<comment type="similarity">
    <text evidence="1">Belongs to the LCA5 family.</text>
</comment>
<feature type="domain" description="Lebercilin" evidence="5">
    <location>
        <begin position="108"/>
        <end position="300"/>
    </location>
</feature>
<dbReference type="EMBL" id="JANPWB010000009">
    <property type="protein sequence ID" value="KAJ1151038.1"/>
    <property type="molecule type" value="Genomic_DNA"/>
</dbReference>
<evidence type="ECO:0000256" key="2">
    <source>
        <dbReference type="ARBA" id="ARBA00023054"/>
    </source>
</evidence>
<dbReference type="GO" id="GO:0042073">
    <property type="term" value="P:intraciliary transport"/>
    <property type="evidence" value="ECO:0007669"/>
    <property type="project" value="TreeGrafter"/>
</dbReference>
<dbReference type="Proteomes" id="UP001066276">
    <property type="component" value="Chromosome 5"/>
</dbReference>
<feature type="coiled-coil region" evidence="3">
    <location>
        <begin position="113"/>
        <end position="299"/>
    </location>
</feature>
<dbReference type="Pfam" id="PF15619">
    <property type="entry name" value="Lebercilin"/>
    <property type="match status" value="1"/>
</dbReference>
<feature type="region of interest" description="Disordered" evidence="4">
    <location>
        <begin position="1"/>
        <end position="103"/>
    </location>
</feature>
<evidence type="ECO:0000259" key="5">
    <source>
        <dbReference type="Pfam" id="PF15619"/>
    </source>
</evidence>
<keyword evidence="7" id="KW-1185">Reference proteome</keyword>
<gene>
    <name evidence="6" type="ORF">NDU88_003825</name>
</gene>
<feature type="region of interest" description="Disordered" evidence="4">
    <location>
        <begin position="311"/>
        <end position="358"/>
    </location>
</feature>
<evidence type="ECO:0000256" key="1">
    <source>
        <dbReference type="ARBA" id="ARBA00010229"/>
    </source>
</evidence>
<feature type="compositionally biased region" description="Basic and acidic residues" evidence="4">
    <location>
        <begin position="1"/>
        <end position="24"/>
    </location>
</feature>
<keyword evidence="2 3" id="KW-0175">Coiled coil</keyword>
<organism evidence="6 7">
    <name type="scientific">Pleurodeles waltl</name>
    <name type="common">Iberian ribbed newt</name>
    <dbReference type="NCBI Taxonomy" id="8319"/>
    <lineage>
        <taxon>Eukaryota</taxon>
        <taxon>Metazoa</taxon>
        <taxon>Chordata</taxon>
        <taxon>Craniata</taxon>
        <taxon>Vertebrata</taxon>
        <taxon>Euteleostomi</taxon>
        <taxon>Amphibia</taxon>
        <taxon>Batrachia</taxon>
        <taxon>Caudata</taxon>
        <taxon>Salamandroidea</taxon>
        <taxon>Salamandridae</taxon>
        <taxon>Pleurodelinae</taxon>
        <taxon>Pleurodeles</taxon>
    </lineage>
</organism>
<proteinExistence type="inferred from homology"/>
<accession>A0AAV7RJM3</accession>
<evidence type="ECO:0000313" key="7">
    <source>
        <dbReference type="Proteomes" id="UP001066276"/>
    </source>
</evidence>
<feature type="region of interest" description="Disordered" evidence="4">
    <location>
        <begin position="376"/>
        <end position="408"/>
    </location>
</feature>
<feature type="region of interest" description="Disordered" evidence="4">
    <location>
        <begin position="447"/>
        <end position="470"/>
    </location>
</feature>
<feature type="region of interest" description="Disordered" evidence="4">
    <location>
        <begin position="534"/>
        <end position="564"/>
    </location>
</feature>
<name>A0AAV7RJM3_PLEWA</name>